<proteinExistence type="predicted"/>
<dbReference type="EMBL" id="AP012338">
    <property type="protein sequence ID" value="BAM03670.1"/>
    <property type="molecule type" value="Genomic_DNA"/>
</dbReference>
<keyword evidence="4" id="KW-1185">Reference proteome</keyword>
<dbReference type="HOGENOM" id="CLU_675887_0_0_0"/>
<feature type="chain" id="PRO_5003629146" description="DUF1570 domain-containing protein" evidence="1">
    <location>
        <begin position="30"/>
        <end position="407"/>
    </location>
</feature>
<organism evidence="3 4">
    <name type="scientific">Phycisphaera mikurensis (strain NBRC 102666 / KCTC 22515 / FYK2301M01)</name>
    <dbReference type="NCBI Taxonomy" id="1142394"/>
    <lineage>
        <taxon>Bacteria</taxon>
        <taxon>Pseudomonadati</taxon>
        <taxon>Planctomycetota</taxon>
        <taxon>Phycisphaerae</taxon>
        <taxon>Phycisphaerales</taxon>
        <taxon>Phycisphaeraceae</taxon>
        <taxon>Phycisphaera</taxon>
    </lineage>
</organism>
<protein>
    <recommendedName>
        <fullName evidence="2">DUF1570 domain-containing protein</fullName>
    </recommendedName>
</protein>
<name>I0IEI2_PHYMF</name>
<keyword evidence="1" id="KW-0732">Signal</keyword>
<evidence type="ECO:0000313" key="4">
    <source>
        <dbReference type="Proteomes" id="UP000007881"/>
    </source>
</evidence>
<dbReference type="eggNOG" id="COG0308">
    <property type="taxonomic scope" value="Bacteria"/>
</dbReference>
<dbReference type="Proteomes" id="UP000007881">
    <property type="component" value="Chromosome"/>
</dbReference>
<gene>
    <name evidence="3" type="ordered locus">PSMK_15110</name>
</gene>
<dbReference type="AlphaFoldDB" id="I0IEI2"/>
<dbReference type="KEGG" id="phm:PSMK_15110"/>
<sequence>MRWRPCPAVVAAWLLVLLTLALPGGSVLAQPATPLQVYRSAHYRVFTDLSRAEAEGYGRHMDLVHRSYERFLRRLRGDAGAPQALYLLKDRASYLRTLAFFGIDGSASGGMFFYGPRGSGLATWVGDRPRGEVLRTLQHEGFHQFARLKAGDGLPIWVNEGLAEYFGDAVLVEGGVRHGIVDADRLQRLRTARDAGATLPLAVLLGLDPERWRLNLTSGSPRGPLQYDQAWSAVQFLIHGDPRVEEAFSDYLVALSEGVPHEEAFPSAFGSDPRPMQAAYLRYLAALRPDPFGEALADLRFLAEGVRFLRDRDGRVPGDMGGLEAALRASRFRVTTRSHGAERAVSALDPGNYRYLGEDGRTHRFVLGPAAAPGRPPEIRADALRPPARIEWVPDGRGGLVPELAFE</sequence>
<feature type="signal peptide" evidence="1">
    <location>
        <begin position="1"/>
        <end position="29"/>
    </location>
</feature>
<dbReference type="InterPro" id="IPR011464">
    <property type="entry name" value="DUF1570"/>
</dbReference>
<dbReference type="STRING" id="1142394.PSMK_15110"/>
<feature type="domain" description="DUF1570" evidence="2">
    <location>
        <begin position="136"/>
        <end position="260"/>
    </location>
</feature>
<evidence type="ECO:0000313" key="3">
    <source>
        <dbReference type="EMBL" id="BAM03670.1"/>
    </source>
</evidence>
<evidence type="ECO:0000256" key="1">
    <source>
        <dbReference type="SAM" id="SignalP"/>
    </source>
</evidence>
<dbReference type="OrthoDB" id="249876at2"/>
<accession>I0IEI2</accession>
<dbReference type="Pfam" id="PF07607">
    <property type="entry name" value="DUF1570"/>
    <property type="match status" value="1"/>
</dbReference>
<evidence type="ECO:0000259" key="2">
    <source>
        <dbReference type="Pfam" id="PF07607"/>
    </source>
</evidence>
<dbReference type="RefSeq" id="WP_014436888.1">
    <property type="nucleotide sequence ID" value="NC_017080.1"/>
</dbReference>
<reference evidence="3 4" key="1">
    <citation type="submission" date="2012-02" db="EMBL/GenBank/DDBJ databases">
        <title>Complete genome sequence of Phycisphaera mikurensis NBRC 102666.</title>
        <authorList>
            <person name="Ankai A."/>
            <person name="Hosoyama A."/>
            <person name="Terui Y."/>
            <person name="Sekine M."/>
            <person name="Fukai R."/>
            <person name="Kato Y."/>
            <person name="Nakamura S."/>
            <person name="Yamada-Narita S."/>
            <person name="Kawakoshi A."/>
            <person name="Fukunaga Y."/>
            <person name="Yamazaki S."/>
            <person name="Fujita N."/>
        </authorList>
    </citation>
    <scope>NUCLEOTIDE SEQUENCE [LARGE SCALE GENOMIC DNA]</scope>
    <source>
        <strain evidence="4">NBRC 102666 / KCTC 22515 / FYK2301M01</strain>
    </source>
</reference>